<evidence type="ECO:0000256" key="2">
    <source>
        <dbReference type="ARBA" id="ARBA00009077"/>
    </source>
</evidence>
<dbReference type="InterPro" id="IPR015421">
    <property type="entry name" value="PyrdxlP-dep_Trfase_major"/>
</dbReference>
<comment type="cofactor">
    <cofactor evidence="1 7">
        <name>pyridoxal 5'-phosphate</name>
        <dbReference type="ChEBI" id="CHEBI:597326"/>
    </cofactor>
</comment>
<dbReference type="eggNOG" id="COG0626">
    <property type="taxonomic scope" value="Bacteria"/>
</dbReference>
<reference evidence="8 9" key="6">
    <citation type="journal article" date="2011" name="Appl. Environ. Microbiol.">
        <title>Involvement of the azorhizobial chromosome partition gene (parA) in the onset of bacteroid differentiation during Sesbania rostrata stem nodule development.</title>
        <authorList>
            <person name="Liu CT."/>
            <person name="Lee KB."/>
            <person name="Wang YS."/>
            <person name="Peng MH."/>
            <person name="Lee KT."/>
            <person name="Suzuki S."/>
            <person name="Suzuki T."/>
            <person name="Oyaizu H."/>
        </authorList>
    </citation>
    <scope>NUCLEOTIDE SEQUENCE [LARGE SCALE GENOMIC DNA]</scope>
    <source>
        <strain evidence="9">ATCC 43989 / DSM 5975 / JCM 20966 / LMG 6465 / NBRC 14845 / NCIMB 13405 / ORS 571</strain>
    </source>
</reference>
<dbReference type="AlphaFoldDB" id="A8HY74"/>
<dbReference type="Pfam" id="PF01053">
    <property type="entry name" value="Cys_Met_Meta_PP"/>
    <property type="match status" value="1"/>
</dbReference>
<protein>
    <submittedName>
        <fullName evidence="8">Cystathionine beta-lyase</fullName>
    </submittedName>
</protein>
<dbReference type="PANTHER" id="PTHR43500">
    <property type="entry name" value="CYSTATHIONINE BETA-LYASE-RELATED"/>
    <property type="match status" value="1"/>
</dbReference>
<evidence type="ECO:0000256" key="4">
    <source>
        <dbReference type="ARBA" id="ARBA00023239"/>
    </source>
</evidence>
<dbReference type="KEGG" id="azc:AZC_1584"/>
<proteinExistence type="inferred from homology"/>
<evidence type="ECO:0000256" key="3">
    <source>
        <dbReference type="ARBA" id="ARBA00022898"/>
    </source>
</evidence>
<accession>A8HY74</accession>
<dbReference type="NCBIfam" id="TIGR01324">
    <property type="entry name" value="cysta_beta_ly_B"/>
    <property type="match status" value="1"/>
</dbReference>
<dbReference type="GO" id="GO:0019450">
    <property type="term" value="P:L-cysteine catabolic process to pyruvate"/>
    <property type="evidence" value="ECO:0007669"/>
    <property type="project" value="TreeGrafter"/>
</dbReference>
<sequence length="410" mass="44043">MARHCARCRYRQMGEFFMSHAGDDDALAPETRVVHLGLDPFRFDGFVNPPVVRGSTVLSPTYKDLVGHTGRYSYGRRGNPTSEALQNAVTALEGGDGTVLTPSGLSAISVALLSVVGAGDHLLMVDTAYNPTRQFCTRVLKRMGVETTHYDPLVGAGIADLIRPNTRAIFLESPGSQSFEMQDIPAIVAVAKARGITTLIDNTWATPLFFKPHAFGIDLSIQAGTKYLGGHADLNLGTVSAKGDAWKGLIATHGDMGICISPDDAALGLRGLRTLAVRLARHQASGLEVARWLEASPYVSRVLHPALESHPGHAVWKRDFTGACGLFSLILKPVPEAAVATFFDSLKLFGMGYSWGGFECLAIPFDCSSYRTATRWQAEGPAVRLHIGLEEPADIIADLEQALEKMAAAA</sequence>
<evidence type="ECO:0000256" key="5">
    <source>
        <dbReference type="ARBA" id="ARBA00047517"/>
    </source>
</evidence>
<name>A8HY74_AZOC5</name>
<dbReference type="InterPro" id="IPR015422">
    <property type="entry name" value="PyrdxlP-dep_Trfase_small"/>
</dbReference>
<dbReference type="HOGENOM" id="CLU_018986_5_1_5"/>
<dbReference type="EMBL" id="AP009384">
    <property type="protein sequence ID" value="BAF87582.1"/>
    <property type="molecule type" value="Genomic_DNA"/>
</dbReference>
<dbReference type="STRING" id="438753.AZC_1584"/>
<gene>
    <name evidence="8" type="ordered locus">AZC_1584</name>
</gene>
<reference evidence="8 9" key="5">
    <citation type="journal article" date="2010" name="Appl. Environ. Microbiol.">
        <title>phrR-like gene praR of Azorhizobium caulinodans ORS571 is essential for symbiosis with Sesbania rostrata and is involved in expression of reb genes.</title>
        <authorList>
            <person name="Akiba N."/>
            <person name="Aono T."/>
            <person name="Toyazaki H."/>
            <person name="Sato S."/>
            <person name="Oyaizu H."/>
        </authorList>
    </citation>
    <scope>NUCLEOTIDE SEQUENCE [LARGE SCALE GENOMIC DNA]</scope>
    <source>
        <strain evidence="9">ATCC 43989 / DSM 5975 / JCM 20966 / LMG 6465 / NBRC 14845 / NCIMB 13405 / ORS 571</strain>
    </source>
</reference>
<keyword evidence="4 8" id="KW-0456">Lyase</keyword>
<dbReference type="CDD" id="cd00614">
    <property type="entry name" value="CGS_like"/>
    <property type="match status" value="1"/>
</dbReference>
<evidence type="ECO:0000256" key="6">
    <source>
        <dbReference type="PIRSR" id="PIRSR001434-2"/>
    </source>
</evidence>
<dbReference type="Proteomes" id="UP000000270">
    <property type="component" value="Chromosome"/>
</dbReference>
<evidence type="ECO:0000256" key="7">
    <source>
        <dbReference type="RuleBase" id="RU362118"/>
    </source>
</evidence>
<reference evidence="9" key="2">
    <citation type="submission" date="2007-04" db="EMBL/GenBank/DDBJ databases">
        <title>Complete genome sequence of the nitrogen-fixing bacterium Azorhizobium caulinodans ORS571.</title>
        <authorList>
            <person name="Lee K.B."/>
            <person name="Backer P.D."/>
            <person name="Aono T."/>
            <person name="Liu C.T."/>
            <person name="Suzuki S."/>
            <person name="Suzuki T."/>
            <person name="Kaneko T."/>
            <person name="Yamada M."/>
            <person name="Tabata S."/>
            <person name="Kupfer D.M."/>
            <person name="Najar F.Z."/>
            <person name="Wiley G.B."/>
            <person name="Roe B."/>
            <person name="Binnewies T."/>
            <person name="Ussery D."/>
            <person name="Vereecke D."/>
            <person name="Gevers D."/>
            <person name="Holsters M."/>
            <person name="Oyaizu H."/>
        </authorList>
    </citation>
    <scope>NUCLEOTIDE SEQUENCE [LARGE SCALE GENOMIC DNA]</scope>
    <source>
        <strain evidence="9">ATCC 43989 / DSM 5975 / JCM 20966 / LMG 6465 / NBRC 14845 / NCIMB 13405 / ORS 571</strain>
    </source>
</reference>
<keyword evidence="9" id="KW-1185">Reference proteome</keyword>
<feature type="modified residue" description="N6-(pyridoxal phosphate)lysine" evidence="6">
    <location>
        <position position="226"/>
    </location>
</feature>
<reference evidence="8 9" key="1">
    <citation type="journal article" date="2007" name="Appl. Environ. Microbiol.">
        <title>Rhizobial factors required for stem nodule maturation and maintenance in Sesbania rostrata-Azorhizobium caulinodans ORS571 symbiosis.</title>
        <authorList>
            <person name="Suzuki S."/>
            <person name="Aono T."/>
            <person name="Lee KB."/>
            <person name="Suzuki T."/>
            <person name="Liu CT."/>
            <person name="Miwa H."/>
            <person name="Wakao S."/>
            <person name="Iki T."/>
            <person name="Oyaizu H."/>
        </authorList>
    </citation>
    <scope>NUCLEOTIDE SEQUENCE [LARGE SCALE GENOMIC DNA]</scope>
    <source>
        <strain evidence="9">ATCC 43989 / DSM 5975 / JCM 20966 / LMG 6465 / NBRC 14845 / NCIMB 13405 / ORS 571</strain>
    </source>
</reference>
<dbReference type="GO" id="GO:0019346">
    <property type="term" value="P:transsulfuration"/>
    <property type="evidence" value="ECO:0007669"/>
    <property type="project" value="InterPro"/>
</dbReference>
<dbReference type="PANTHER" id="PTHR43500:SF1">
    <property type="entry name" value="CYSTATHIONINE BETA-LYASE-RELATED"/>
    <property type="match status" value="1"/>
</dbReference>
<dbReference type="FunFam" id="3.40.640.10:FF:000046">
    <property type="entry name" value="Cystathionine gamma-lyase"/>
    <property type="match status" value="1"/>
</dbReference>
<evidence type="ECO:0000313" key="9">
    <source>
        <dbReference type="Proteomes" id="UP000000270"/>
    </source>
</evidence>
<dbReference type="SUPFAM" id="SSF53383">
    <property type="entry name" value="PLP-dependent transferases"/>
    <property type="match status" value="1"/>
</dbReference>
<keyword evidence="3 6" id="KW-0663">Pyridoxal phosphate</keyword>
<reference evidence="8 9" key="3">
    <citation type="journal article" date="2008" name="BMC Genomics">
        <title>The genome of the versatile nitrogen fixer Azorhizobium caulinodans ORS571.</title>
        <authorList>
            <person name="Lee KB."/>
            <person name="Backer P.D."/>
            <person name="Aono T."/>
            <person name="Liu CT."/>
            <person name="Suzuki S."/>
            <person name="Suzuki T."/>
            <person name="Kaneko T."/>
            <person name="Yamada M."/>
            <person name="Tabata S."/>
            <person name="Kupfer D.M."/>
            <person name="Najar F.Z."/>
            <person name="Wiley G.B."/>
            <person name="Roe B."/>
            <person name="Binnewies T.T."/>
            <person name="Ussery D.W."/>
            <person name="D'Haeze W."/>
            <person name="Herder J.D."/>
            <person name="Gevers D."/>
            <person name="Vereecke D."/>
            <person name="Holsters M."/>
            <person name="Oyaizu H."/>
        </authorList>
    </citation>
    <scope>NUCLEOTIDE SEQUENCE [LARGE SCALE GENOMIC DNA]</scope>
    <source>
        <strain evidence="9">ATCC 43989 / DSM 5975 / JCM 20966 / LMG 6465 / NBRC 14845 / NCIMB 13405 / ORS 571</strain>
    </source>
</reference>
<dbReference type="Gene3D" id="3.90.1150.10">
    <property type="entry name" value="Aspartate Aminotransferase, domain 1"/>
    <property type="match status" value="1"/>
</dbReference>
<dbReference type="InterPro" id="IPR000277">
    <property type="entry name" value="Cys/Met-Metab_PyrdxlP-dep_enz"/>
</dbReference>
<dbReference type="GO" id="GO:0030170">
    <property type="term" value="F:pyridoxal phosphate binding"/>
    <property type="evidence" value="ECO:0007669"/>
    <property type="project" value="InterPro"/>
</dbReference>
<dbReference type="InterPro" id="IPR006233">
    <property type="entry name" value="Cys_b_lyase_bac"/>
</dbReference>
<reference evidence="8 9" key="4">
    <citation type="journal article" date="2009" name="Appl. Environ. Microbiol.">
        <title>Comparative genome-wide transcriptional profiling of Azorhizobium caulinodans ORS571 grown under free-living and symbiotic conditions.</title>
        <authorList>
            <person name="Tsukada S."/>
            <person name="Aono T."/>
            <person name="Akiba N."/>
            <person name="Lee KB."/>
            <person name="Liu CT."/>
            <person name="Toyazaki H."/>
            <person name="Oyaizu H."/>
        </authorList>
    </citation>
    <scope>NUCLEOTIDE SEQUENCE [LARGE SCALE GENOMIC DNA]</scope>
    <source>
        <strain evidence="9">ATCC 43989 / DSM 5975 / JCM 20966 / LMG 6465 / NBRC 14845 / NCIMB 13405 / ORS 571</strain>
    </source>
</reference>
<dbReference type="InterPro" id="IPR015424">
    <property type="entry name" value="PyrdxlP-dep_Trfase"/>
</dbReference>
<comment type="catalytic activity">
    <reaction evidence="5">
        <text>L,L-cystathionine + H2O = L-homocysteine + pyruvate + NH4(+)</text>
        <dbReference type="Rhea" id="RHEA:13965"/>
        <dbReference type="ChEBI" id="CHEBI:15361"/>
        <dbReference type="ChEBI" id="CHEBI:15377"/>
        <dbReference type="ChEBI" id="CHEBI:28938"/>
        <dbReference type="ChEBI" id="CHEBI:58161"/>
        <dbReference type="ChEBI" id="CHEBI:58199"/>
    </reaction>
</comment>
<dbReference type="GO" id="GO:0047804">
    <property type="term" value="F:cysteine-S-conjugate beta-lyase activity"/>
    <property type="evidence" value="ECO:0007669"/>
    <property type="project" value="InterPro"/>
</dbReference>
<dbReference type="PIRSF" id="PIRSF001434">
    <property type="entry name" value="CGS"/>
    <property type="match status" value="1"/>
</dbReference>
<organism evidence="8 9">
    <name type="scientific">Azorhizobium caulinodans (strain ATCC 43989 / DSM 5975 / JCM 20966 / LMG 6465 / NBRC 14845 / NCIMB 13405 / ORS 571)</name>
    <dbReference type="NCBI Taxonomy" id="438753"/>
    <lineage>
        <taxon>Bacteria</taxon>
        <taxon>Pseudomonadati</taxon>
        <taxon>Pseudomonadota</taxon>
        <taxon>Alphaproteobacteria</taxon>
        <taxon>Hyphomicrobiales</taxon>
        <taxon>Xanthobacteraceae</taxon>
        <taxon>Azorhizobium</taxon>
    </lineage>
</organism>
<evidence type="ECO:0000256" key="1">
    <source>
        <dbReference type="ARBA" id="ARBA00001933"/>
    </source>
</evidence>
<evidence type="ECO:0000313" key="8">
    <source>
        <dbReference type="EMBL" id="BAF87582.1"/>
    </source>
</evidence>
<comment type="similarity">
    <text evidence="2 7">Belongs to the trans-sulfuration enzymes family.</text>
</comment>
<dbReference type="Gene3D" id="3.40.640.10">
    <property type="entry name" value="Type I PLP-dependent aspartate aminotransferase-like (Major domain)"/>
    <property type="match status" value="1"/>
</dbReference>